<comment type="caution">
    <text evidence="1">The sequence shown here is derived from an EMBL/GenBank/DDBJ whole genome shotgun (WGS) entry which is preliminary data.</text>
</comment>
<protein>
    <submittedName>
        <fullName evidence="1">Uncharacterized protein</fullName>
    </submittedName>
</protein>
<reference evidence="1 2" key="1">
    <citation type="submission" date="2019-02" db="EMBL/GenBank/DDBJ databases">
        <title>Pedobacter sp. RP-3-8 sp. nov., isolated from Arctic soil.</title>
        <authorList>
            <person name="Dahal R.H."/>
        </authorList>
    </citation>
    <scope>NUCLEOTIDE SEQUENCE [LARGE SCALE GENOMIC DNA]</scope>
    <source>
        <strain evidence="1 2">RP-3-8</strain>
    </source>
</reference>
<gene>
    <name evidence="1" type="ORF">EZ444_22225</name>
</gene>
<sequence length="72" mass="7955">MKKLLFSAILATVAIGGGYAQQMYTQNADGSGFRFICSLEELPTCREISGGAYEYPSGIYVYPLPDLFYDEI</sequence>
<accession>A0A4R0MMC2</accession>
<keyword evidence="2" id="KW-1185">Reference proteome</keyword>
<dbReference type="Proteomes" id="UP000291117">
    <property type="component" value="Unassembled WGS sequence"/>
</dbReference>
<dbReference type="OrthoDB" id="805385at2"/>
<dbReference type="AlphaFoldDB" id="A0A4R0MMC2"/>
<dbReference type="RefSeq" id="WP_131611480.1">
    <property type="nucleotide sequence ID" value="NZ_SJSM01000022.1"/>
</dbReference>
<evidence type="ECO:0000313" key="2">
    <source>
        <dbReference type="Proteomes" id="UP000291117"/>
    </source>
</evidence>
<name>A0A4R0MMC2_9SPHI</name>
<dbReference type="EMBL" id="SJSM01000022">
    <property type="protein sequence ID" value="TCC87850.1"/>
    <property type="molecule type" value="Genomic_DNA"/>
</dbReference>
<proteinExistence type="predicted"/>
<organism evidence="1 2">
    <name type="scientific">Pedobacter hiemivivus</name>
    <dbReference type="NCBI Taxonomy" id="2530454"/>
    <lineage>
        <taxon>Bacteria</taxon>
        <taxon>Pseudomonadati</taxon>
        <taxon>Bacteroidota</taxon>
        <taxon>Sphingobacteriia</taxon>
        <taxon>Sphingobacteriales</taxon>
        <taxon>Sphingobacteriaceae</taxon>
        <taxon>Pedobacter</taxon>
    </lineage>
</organism>
<evidence type="ECO:0000313" key="1">
    <source>
        <dbReference type="EMBL" id="TCC87850.1"/>
    </source>
</evidence>